<comment type="caution">
    <text evidence="1">The sequence shown here is derived from an EMBL/GenBank/DDBJ whole genome shotgun (WGS) entry which is preliminary data.</text>
</comment>
<organism evidence="1 2">
    <name type="scientific">Nocardia pulmonis</name>
    <dbReference type="NCBI Taxonomy" id="2951408"/>
    <lineage>
        <taxon>Bacteria</taxon>
        <taxon>Bacillati</taxon>
        <taxon>Actinomycetota</taxon>
        <taxon>Actinomycetes</taxon>
        <taxon>Mycobacteriales</taxon>
        <taxon>Nocardiaceae</taxon>
        <taxon>Nocardia</taxon>
    </lineage>
</organism>
<proteinExistence type="predicted"/>
<reference evidence="1" key="1">
    <citation type="submission" date="2022-06" db="EMBL/GenBank/DDBJ databases">
        <title>Novel species in genus nocardia.</title>
        <authorList>
            <person name="Li F."/>
        </authorList>
    </citation>
    <scope>NUCLEOTIDE SEQUENCE</scope>
    <source>
        <strain evidence="1">CDC141</strain>
    </source>
</reference>
<keyword evidence="2" id="KW-1185">Reference proteome</keyword>
<dbReference type="AlphaFoldDB" id="A0A9X2E673"/>
<accession>A0A9X2E673</accession>
<dbReference type="InterPro" id="IPR020109">
    <property type="entry name" value="Holin_r1t"/>
</dbReference>
<sequence length="74" mass="7563">MTTLAFWQAAAERALKTFAQALLALITIGAALTDIDWPTTLSVSATAALMSVLSSIASTGVGSPASPSLLRGRE</sequence>
<dbReference type="Pfam" id="PF16945">
    <property type="entry name" value="Phage_r1t_holin"/>
    <property type="match status" value="1"/>
</dbReference>
<protein>
    <submittedName>
        <fullName evidence="1">Holin</fullName>
    </submittedName>
</protein>
<dbReference type="RefSeq" id="WP_251912907.1">
    <property type="nucleotide sequence ID" value="NZ_JAMRXG010000006.1"/>
</dbReference>
<evidence type="ECO:0000313" key="1">
    <source>
        <dbReference type="EMBL" id="MCM6774989.1"/>
    </source>
</evidence>
<name>A0A9X2E673_9NOCA</name>
<dbReference type="Proteomes" id="UP001139157">
    <property type="component" value="Unassembled WGS sequence"/>
</dbReference>
<evidence type="ECO:0000313" key="2">
    <source>
        <dbReference type="Proteomes" id="UP001139157"/>
    </source>
</evidence>
<dbReference type="EMBL" id="JAMRXG010000006">
    <property type="protein sequence ID" value="MCM6774989.1"/>
    <property type="molecule type" value="Genomic_DNA"/>
</dbReference>
<gene>
    <name evidence="1" type="ORF">NDR86_16050</name>
</gene>